<dbReference type="PATRIC" id="fig|700597.3.peg.3472"/>
<evidence type="ECO:0000313" key="1">
    <source>
        <dbReference type="EMBL" id="EGX58431.1"/>
    </source>
</evidence>
<accession>G2GDG4</accession>
<organism evidence="1 2">
    <name type="scientific">Streptomyces zinciresistens K42</name>
    <dbReference type="NCBI Taxonomy" id="700597"/>
    <lineage>
        <taxon>Bacteria</taxon>
        <taxon>Bacillati</taxon>
        <taxon>Actinomycetota</taxon>
        <taxon>Actinomycetes</taxon>
        <taxon>Kitasatosporales</taxon>
        <taxon>Streptomycetaceae</taxon>
        <taxon>Streptomyces</taxon>
    </lineage>
</organism>
<name>G2GDG4_9ACTN</name>
<sequence>MVRAVGEGRLEARVLAAEGEEADIGVFYRQGAPVFAPATAAPAGPRTAGVLDPPA</sequence>
<dbReference type="EMBL" id="AGBF01000055">
    <property type="protein sequence ID" value="EGX58431.1"/>
    <property type="molecule type" value="Genomic_DNA"/>
</dbReference>
<reference evidence="1 2" key="1">
    <citation type="submission" date="2011-08" db="EMBL/GenBank/DDBJ databases">
        <authorList>
            <person name="Lin Y."/>
            <person name="Hao X."/>
            <person name="Johnstone L."/>
            <person name="Miller S.J."/>
            <person name="Wei G."/>
            <person name="Rensing C."/>
        </authorList>
    </citation>
    <scope>NUCLEOTIDE SEQUENCE [LARGE SCALE GENOMIC DNA]</scope>
    <source>
        <strain evidence="1 2">K42</strain>
    </source>
</reference>
<gene>
    <name evidence="1" type="ORF">SZN_17707</name>
</gene>
<keyword evidence="2" id="KW-1185">Reference proteome</keyword>
<dbReference type="Proteomes" id="UP000004217">
    <property type="component" value="Unassembled WGS sequence"/>
</dbReference>
<protein>
    <submittedName>
        <fullName evidence="1">Uncharacterized protein</fullName>
    </submittedName>
</protein>
<evidence type="ECO:0000313" key="2">
    <source>
        <dbReference type="Proteomes" id="UP000004217"/>
    </source>
</evidence>
<comment type="caution">
    <text evidence="1">The sequence shown here is derived from an EMBL/GenBank/DDBJ whole genome shotgun (WGS) entry which is preliminary data.</text>
</comment>
<dbReference type="AlphaFoldDB" id="G2GDG4"/>
<proteinExistence type="predicted"/>